<name>A0A2S2E477_9ALTE</name>
<keyword evidence="3 10" id="KW-0378">Hydrolase</keyword>
<dbReference type="Pfam" id="PF05193">
    <property type="entry name" value="Peptidase_M16_C"/>
    <property type="match status" value="2"/>
</dbReference>
<dbReference type="KEGG" id="salh:HMF8227_01974"/>
<keyword evidence="7" id="KW-0732">Signal</keyword>
<accession>A0A2S2E477</accession>
<evidence type="ECO:0000256" key="1">
    <source>
        <dbReference type="ARBA" id="ARBA00007261"/>
    </source>
</evidence>
<evidence type="ECO:0000259" key="8">
    <source>
        <dbReference type="Pfam" id="PF00675"/>
    </source>
</evidence>
<dbReference type="PANTHER" id="PTHR43690">
    <property type="entry name" value="NARDILYSIN"/>
    <property type="match status" value="1"/>
</dbReference>
<feature type="domain" description="Peptidase M16 N-terminal" evidence="8">
    <location>
        <begin position="536"/>
        <end position="649"/>
    </location>
</feature>
<dbReference type="GO" id="GO:0006508">
    <property type="term" value="P:proteolysis"/>
    <property type="evidence" value="ECO:0007669"/>
    <property type="project" value="UniProtKB-KW"/>
</dbReference>
<evidence type="ECO:0000256" key="4">
    <source>
        <dbReference type="ARBA" id="ARBA00022833"/>
    </source>
</evidence>
<dbReference type="PANTHER" id="PTHR43690:SF35">
    <property type="entry name" value="NON-CATALYTIC MEMBER OF PEPTIDASE SUBFAMILY M16B-RELATED"/>
    <property type="match status" value="1"/>
</dbReference>
<dbReference type="GO" id="GO:0008237">
    <property type="term" value="F:metallopeptidase activity"/>
    <property type="evidence" value="ECO:0007669"/>
    <property type="project" value="UniProtKB-KW"/>
</dbReference>
<keyword evidence="4" id="KW-0862">Zinc</keyword>
<feature type="domain" description="Peptidase M16 C-terminal" evidence="9">
    <location>
        <begin position="217"/>
        <end position="394"/>
    </location>
</feature>
<dbReference type="Proteomes" id="UP000245728">
    <property type="component" value="Chromosome"/>
</dbReference>
<dbReference type="SUPFAM" id="SSF63411">
    <property type="entry name" value="LuxS/MPP-like metallohydrolase"/>
    <property type="match status" value="4"/>
</dbReference>
<proteinExistence type="inferred from homology"/>
<evidence type="ECO:0000259" key="9">
    <source>
        <dbReference type="Pfam" id="PF05193"/>
    </source>
</evidence>
<feature type="region of interest" description="Disordered" evidence="6">
    <location>
        <begin position="472"/>
        <end position="505"/>
    </location>
</feature>
<evidence type="ECO:0000256" key="6">
    <source>
        <dbReference type="SAM" id="MobiDB-lite"/>
    </source>
</evidence>
<comment type="similarity">
    <text evidence="1">Belongs to the peptidase M16 family.</text>
</comment>
<dbReference type="InterPro" id="IPR050626">
    <property type="entry name" value="Peptidase_M16"/>
</dbReference>
<evidence type="ECO:0000313" key="10">
    <source>
        <dbReference type="EMBL" id="AWL12444.1"/>
    </source>
</evidence>
<feature type="domain" description="Peptidase M16 C-terminal" evidence="9">
    <location>
        <begin position="682"/>
        <end position="859"/>
    </location>
</feature>
<dbReference type="GO" id="GO:0046872">
    <property type="term" value="F:metal ion binding"/>
    <property type="evidence" value="ECO:0007669"/>
    <property type="project" value="InterPro"/>
</dbReference>
<dbReference type="InterPro" id="IPR007863">
    <property type="entry name" value="Peptidase_M16_C"/>
</dbReference>
<dbReference type="OrthoDB" id="9811314at2"/>
<organism evidence="10 11">
    <name type="scientific">Saliniradius amylolyticus</name>
    <dbReference type="NCBI Taxonomy" id="2183582"/>
    <lineage>
        <taxon>Bacteria</taxon>
        <taxon>Pseudomonadati</taxon>
        <taxon>Pseudomonadota</taxon>
        <taxon>Gammaproteobacteria</taxon>
        <taxon>Alteromonadales</taxon>
        <taxon>Alteromonadaceae</taxon>
        <taxon>Saliniradius</taxon>
    </lineage>
</organism>
<dbReference type="Pfam" id="PF00675">
    <property type="entry name" value="Peptidase_M16"/>
    <property type="match status" value="2"/>
</dbReference>
<keyword evidence="11" id="KW-1185">Reference proteome</keyword>
<sequence length="948" mass="106080">MKSRYLILMAAMGACLLAGCSQWNEDTDLPAGMTLVKQHTPENKVGIAYNEYQLENGLTVVLHEDHSDPLVHVDVTYHVGSAREEPGRSGFAHFFEHMMFQGSQNVEDEQHFELITEAGGSMNGTTNSDRTNYYQTVPANQLEKVLWLEADRMGYLLDAVTQKKFEVQRETVKNERGQRYDNRPYGLRSETVAEALYPQGHPYSWPTIGYTEDLDRVNVNDLKRFFLRWYGPNNAVLTIGGDIDRAQTLAWVEKYFGPIAKGPAVDPAPKEPVQLEQDRYVTLEDNVHLPLLQITLPTVHHRHPDEAPLDVLADILGGGKTSLFYKNLVKTGLTVQAAVGHPCRELACEFQLFALANPQASKNLTQLQEVVSKTLSEFEQRGVNADDLARTKASIKSSTIYGLQSVAGKVSELAANKTFDGEADLVKYDVERYEAVTAEDVMRVYQKYVKDQPAVVLSIVPEGQTQLAVAESNYTPPERPKTEPTKTAGVNWQAPNDDFDRSQIPKIGPAPTISVPEYWKQKMDNGLQISGHYSDETPTILLSLTMEGGPLLESREQAGLASLTARMMEEGTQDSSAETIANQLAKLGSSIHFSASGRYTQVEVSALTENLTPTLNILEEMLFEPAFNEQDLARIKQQRMQSMHQMIKEPTELASRGQSLLLYGKDNRISLPDTGTLDSLASLTVEDVRRFYKQYYSPAKAQLVAVGNLSQQELLSHIDFLSQWQGDDYALPAYQPFPPLDTDKVFVINKPQAAQSLIRLFKPAPPYDATGTQFQLKLMNFPLGGMFNSRLNLKLREDKGWTYGASSRFSGGKTLGQFVAGANIKQAHTTEAIEVFFDEIGQYQQHGMSDEELEMMRRSYLQSQALDYETPSQKAGFLRKLQSYGLDRSVVKKQNQLIKTLPRRALNELAREHLKPESLALLVVGDKAKLEAQLAELEREIQLITVPL</sequence>
<feature type="signal peptide" evidence="7">
    <location>
        <begin position="1"/>
        <end position="23"/>
    </location>
</feature>
<dbReference type="RefSeq" id="WP_109340017.1">
    <property type="nucleotide sequence ID" value="NZ_CP029347.1"/>
</dbReference>
<dbReference type="AlphaFoldDB" id="A0A2S2E477"/>
<dbReference type="EMBL" id="CP029347">
    <property type="protein sequence ID" value="AWL12444.1"/>
    <property type="molecule type" value="Genomic_DNA"/>
</dbReference>
<feature type="domain" description="Peptidase M16 N-terminal" evidence="8">
    <location>
        <begin position="60"/>
        <end position="184"/>
    </location>
</feature>
<evidence type="ECO:0000313" key="11">
    <source>
        <dbReference type="Proteomes" id="UP000245728"/>
    </source>
</evidence>
<reference evidence="10 11" key="1">
    <citation type="submission" date="2018-05" db="EMBL/GenBank/DDBJ databases">
        <title>Salinimonas sp. HMF8227 Genome sequencing and assembly.</title>
        <authorList>
            <person name="Kang H."/>
            <person name="Kang J."/>
            <person name="Cha I."/>
            <person name="Kim H."/>
            <person name="Joh K."/>
        </authorList>
    </citation>
    <scope>NUCLEOTIDE SEQUENCE [LARGE SCALE GENOMIC DNA]</scope>
    <source>
        <strain evidence="10 11">HMF8227</strain>
    </source>
</reference>
<dbReference type="EC" id="3.4.24.-" evidence="10"/>
<evidence type="ECO:0000256" key="5">
    <source>
        <dbReference type="ARBA" id="ARBA00023049"/>
    </source>
</evidence>
<feature type="chain" id="PRO_5015695111" evidence="7">
    <location>
        <begin position="24"/>
        <end position="948"/>
    </location>
</feature>
<evidence type="ECO:0000256" key="2">
    <source>
        <dbReference type="ARBA" id="ARBA00022670"/>
    </source>
</evidence>
<gene>
    <name evidence="10" type="primary">pqqL</name>
    <name evidence="10" type="ORF">HMF8227_01974</name>
</gene>
<evidence type="ECO:0000256" key="7">
    <source>
        <dbReference type="SAM" id="SignalP"/>
    </source>
</evidence>
<evidence type="ECO:0000256" key="3">
    <source>
        <dbReference type="ARBA" id="ARBA00022801"/>
    </source>
</evidence>
<dbReference type="Gene3D" id="3.30.830.10">
    <property type="entry name" value="Metalloenzyme, LuxS/M16 peptidase-like"/>
    <property type="match status" value="4"/>
</dbReference>
<dbReference type="InterPro" id="IPR011249">
    <property type="entry name" value="Metalloenz_LuxS/M16"/>
</dbReference>
<dbReference type="PROSITE" id="PS51257">
    <property type="entry name" value="PROKAR_LIPOPROTEIN"/>
    <property type="match status" value="1"/>
</dbReference>
<dbReference type="InterPro" id="IPR011765">
    <property type="entry name" value="Pept_M16_N"/>
</dbReference>
<keyword evidence="5" id="KW-0482">Metalloprotease</keyword>
<protein>
    <submittedName>
        <fullName evidence="10">Putative zinc protease</fullName>
        <ecNumber evidence="10">3.4.24.-</ecNumber>
    </submittedName>
</protein>
<keyword evidence="2 10" id="KW-0645">Protease</keyword>